<protein>
    <submittedName>
        <fullName evidence="3">DUF1446 domain-containing protein</fullName>
    </submittedName>
</protein>
<dbReference type="EMBL" id="QOVW01000074">
    <property type="protein sequence ID" value="RDB35808.1"/>
    <property type="molecule type" value="Genomic_DNA"/>
</dbReference>
<gene>
    <name evidence="3" type="ORF">DCC88_08170</name>
</gene>
<dbReference type="InterPro" id="IPR056362">
    <property type="entry name" value="AtuA-like_ferredoxin_dom"/>
</dbReference>
<dbReference type="Proteomes" id="UP000253934">
    <property type="component" value="Unassembled WGS sequence"/>
</dbReference>
<dbReference type="PANTHER" id="PTHR47708:SF2">
    <property type="entry name" value="SI:CH73-132F6.5"/>
    <property type="match status" value="1"/>
</dbReference>
<evidence type="ECO:0000259" key="1">
    <source>
        <dbReference type="Pfam" id="PF07287"/>
    </source>
</evidence>
<dbReference type="Pfam" id="PF23544">
    <property type="entry name" value="AtuA_ferredoxin"/>
    <property type="match status" value="1"/>
</dbReference>
<accession>A0A369KPQ4</accession>
<dbReference type="InterPro" id="IPR010839">
    <property type="entry name" value="AtuA_N"/>
</dbReference>
<evidence type="ECO:0000259" key="2">
    <source>
        <dbReference type="Pfam" id="PF23544"/>
    </source>
</evidence>
<reference evidence="3" key="1">
    <citation type="submission" date="2018-04" db="EMBL/GenBank/DDBJ databases">
        <title>Draft genome sequence of the Candidatus Spirobacillus cienkowskii, a pathogen of freshwater Daphnia species, reconstructed from hemolymph metagenomic reads.</title>
        <authorList>
            <person name="Bresciani L."/>
            <person name="Lemos L.N."/>
            <person name="Wale N."/>
            <person name="Lin J.Y."/>
            <person name="Fernandes G.R."/>
            <person name="Duffy M.A."/>
            <person name="Rodrigues J.M."/>
        </authorList>
    </citation>
    <scope>NUCLEOTIDE SEQUENCE [LARGE SCALE GENOMIC DNA]</scope>
    <source>
        <strain evidence="3">Binning01</strain>
    </source>
</reference>
<evidence type="ECO:0000313" key="4">
    <source>
        <dbReference type="Proteomes" id="UP000253934"/>
    </source>
</evidence>
<comment type="caution">
    <text evidence="3">The sequence shown here is derived from an EMBL/GenBank/DDBJ whole genome shotgun (WGS) entry which is preliminary data.</text>
</comment>
<feature type="domain" description="Acyclic terpene utilisation N-terminal" evidence="1">
    <location>
        <begin position="7"/>
        <end position="447"/>
    </location>
</feature>
<dbReference type="AlphaFoldDB" id="A0A369KPQ4"/>
<dbReference type="PANTHER" id="PTHR47708">
    <property type="match status" value="1"/>
</dbReference>
<name>A0A369KPQ4_9BACT</name>
<organism evidence="3 4">
    <name type="scientific">Spirobacillus cienkowskii</name>
    <dbReference type="NCBI Taxonomy" id="495820"/>
    <lineage>
        <taxon>Bacteria</taxon>
        <taxon>Pseudomonadati</taxon>
        <taxon>Bdellovibrionota</taxon>
        <taxon>Oligoflexia</taxon>
        <taxon>Silvanigrellales</taxon>
        <taxon>Spirobacillus</taxon>
    </lineage>
</organism>
<sequence length="634" mass="70488">MSKKEFIRIANAGGYWGDDPYALRRQVYGELKLDYISIDFLAEITMSILQKQKTKDPSAGYAKDFINILEPVLADCVQRKIKIITNAGGVNPLACAEALFALARKKNLNLKVAVINGDDILKNISKLRQSGVDFKNMETQENFENYADKVLCANAYFGALPVAEALSFDPHIVLCGRVTDTGITLGAMIHEFKWKSDDYDKLAHGIVAGHIIECGAQASGGNFTDWQKVPTFIDIGFPIVECYPDGLFYVTKHPKTGGYMSCQTVREQLLYEMGSPQAYITPDVIADFSTIQIHASSLDRVKISGVKGKKPTDFLKVSIAYEDGFKCSGTLIISGPDVRNKAEMFAKVFWIRLENELLNAGFNKTVDFKNTEYVGDDSTHKGMLKKHDAIEILLKLTVRDNNKEKLNIFRKLLPSMILSGPAGVAVTGGAPTISEVVSYWPALIPQQYALPSIFIYEQQFEKDKSELISEKKELKWTVTQGESVIKEPPTDLWSSNLVSIMSTSRLIKVCLMEIAHARSGDKGDTVNIGLIGRSPECYVWLRENITAEKVNDWFHSLCKGEVHRYLVPNLWALNFLLEQSLGGGGTKSLQIDAQGKTFSQALLRCEVDIPEILLATIQPENKPCAGELVRRDMA</sequence>
<proteinExistence type="predicted"/>
<feature type="domain" description="AtuA-like ferredoxin-fold" evidence="2">
    <location>
        <begin position="511"/>
        <end position="607"/>
    </location>
</feature>
<evidence type="ECO:0000313" key="3">
    <source>
        <dbReference type="EMBL" id="RDB35808.1"/>
    </source>
</evidence>
<keyword evidence="4" id="KW-1185">Reference proteome</keyword>
<dbReference type="Pfam" id="PF07287">
    <property type="entry name" value="AtuA"/>
    <property type="match status" value="1"/>
</dbReference>